<organism evidence="1 2">
    <name type="scientific">Violaceomyces palustris</name>
    <dbReference type="NCBI Taxonomy" id="1673888"/>
    <lineage>
        <taxon>Eukaryota</taxon>
        <taxon>Fungi</taxon>
        <taxon>Dikarya</taxon>
        <taxon>Basidiomycota</taxon>
        <taxon>Ustilaginomycotina</taxon>
        <taxon>Ustilaginomycetes</taxon>
        <taxon>Violaceomycetales</taxon>
        <taxon>Violaceomycetaceae</taxon>
        <taxon>Violaceomyces</taxon>
    </lineage>
</organism>
<evidence type="ECO:0000313" key="2">
    <source>
        <dbReference type="Proteomes" id="UP000245626"/>
    </source>
</evidence>
<sequence length="102" mass="11769">MPIVHIVLVKVKDSVLTNGFEEFKQKCSTLSSVPIAIQKAKLIRWGPPEYPGRNQGFNWGLYTLFDSKADYEAYRDDEEHRNFSKTVILPNTDDVLAYDFEI</sequence>
<protein>
    <submittedName>
        <fullName evidence="1">Uncharacterized protein</fullName>
    </submittedName>
</protein>
<accession>A0ACD0NME6</accession>
<reference evidence="1 2" key="1">
    <citation type="journal article" date="2018" name="Mol. Biol. Evol.">
        <title>Broad Genomic Sampling Reveals a Smut Pathogenic Ancestry of the Fungal Clade Ustilaginomycotina.</title>
        <authorList>
            <person name="Kijpornyongpan T."/>
            <person name="Mondo S.J."/>
            <person name="Barry K."/>
            <person name="Sandor L."/>
            <person name="Lee J."/>
            <person name="Lipzen A."/>
            <person name="Pangilinan J."/>
            <person name="LaButti K."/>
            <person name="Hainaut M."/>
            <person name="Henrissat B."/>
            <person name="Grigoriev I.V."/>
            <person name="Spatafora J.W."/>
            <person name="Aime M.C."/>
        </authorList>
    </citation>
    <scope>NUCLEOTIDE SEQUENCE [LARGE SCALE GENOMIC DNA]</scope>
    <source>
        <strain evidence="1 2">SA 807</strain>
    </source>
</reference>
<evidence type="ECO:0000313" key="1">
    <source>
        <dbReference type="EMBL" id="PWN46976.1"/>
    </source>
</evidence>
<dbReference type="Proteomes" id="UP000245626">
    <property type="component" value="Unassembled WGS sequence"/>
</dbReference>
<keyword evidence="2" id="KW-1185">Reference proteome</keyword>
<dbReference type="EMBL" id="KZ820603">
    <property type="protein sequence ID" value="PWN46976.1"/>
    <property type="molecule type" value="Genomic_DNA"/>
</dbReference>
<gene>
    <name evidence="1" type="ORF">IE53DRAFT_390885</name>
</gene>
<proteinExistence type="predicted"/>
<name>A0ACD0NME6_9BASI</name>